<gene>
    <name evidence="3" type="ORF">EPI10_021460</name>
</gene>
<dbReference type="Pfam" id="PF08284">
    <property type="entry name" value="RVP_2"/>
    <property type="match status" value="1"/>
</dbReference>
<dbReference type="PANTHER" id="PTHR15503">
    <property type="entry name" value="LDOC1 RELATED"/>
    <property type="match status" value="1"/>
</dbReference>
<sequence>MDPDREVAAGVESSALAPTQRTAPSEKRTSLQSIRFEIKGLNNLEQNDPGRVEFWLENSIWVFDELSCTPEEWLKCAISLLRDSTYHWLNTLVSVVPRERVNWDFFQDEFRKKYISKRFIDQKRIEFLELKQGRMTVTEYEREFVRLSKYAQKCVSIEAIMCKRFKDGLIEDIKLLVRILELKEFVVLVERACKAEELSKEKLKAEFETRDWKKRPMNKSFQSSSKKSRDMHTRSNASVGYPNRDRGKQYSVSKGQTMSIASVGNARSNKPECQHCGRSSNIVARGRLVRNTGNGTSTRGVSKDLAVRLEARAHARAYAIRAHEDASSLDVITGTFSLYDTNVVSLIDPGSTHSYICMNLRYVRKGCEAFLAYILNMKVFELKIESVPVFCEYPDVFPEELPRLPPVREVQFAIDLVPGIAPISIALNRMASTELKELKSQLQDLTYKGFSKLSFSPWGAPVLFVKKKDGSMRLCINYRQLNKVTIKNKYTLPRIDDLFDQFLGHIISAEGIRVDPSKISAIIDWKPPRNVSEVKSFSGLAGYYRQFVKGFSMITTPMTKLLRKDVKFECLKYLMTPKDLNLRQQRWLELLKDYELIIDYHPGKANVVADALSRKSLFALRAMNMRLNLSDDGSILAELKARPVFLQQICEAQKCRICVPRDDELIQKIPHEAHSGMKQDISELVSKCLICQQVKAKHQVPSGLLQSVLILEWKWDMITMDFVTGLPLTPKKKDIVWVVVD</sequence>
<keyword evidence="4" id="KW-1185">Reference proteome</keyword>
<name>A0A5B6WIC0_9ROSI</name>
<dbReference type="InterPro" id="IPR032567">
    <property type="entry name" value="RTL1-rel"/>
</dbReference>
<reference evidence="4" key="1">
    <citation type="journal article" date="2019" name="Plant Biotechnol. J.">
        <title>Genome sequencing of the Australian wild diploid species Gossypium australe highlights disease resistance and delayed gland morphogenesis.</title>
        <authorList>
            <person name="Cai Y."/>
            <person name="Cai X."/>
            <person name="Wang Q."/>
            <person name="Wang P."/>
            <person name="Zhang Y."/>
            <person name="Cai C."/>
            <person name="Xu Y."/>
            <person name="Wang K."/>
            <person name="Zhou Z."/>
            <person name="Wang C."/>
            <person name="Geng S."/>
            <person name="Li B."/>
            <person name="Dong Q."/>
            <person name="Hou Y."/>
            <person name="Wang H."/>
            <person name="Ai P."/>
            <person name="Liu Z."/>
            <person name="Yi F."/>
            <person name="Sun M."/>
            <person name="An G."/>
            <person name="Cheng J."/>
            <person name="Zhang Y."/>
            <person name="Shi Q."/>
            <person name="Xie Y."/>
            <person name="Shi X."/>
            <person name="Chang Y."/>
            <person name="Huang F."/>
            <person name="Chen Y."/>
            <person name="Hong S."/>
            <person name="Mi L."/>
            <person name="Sun Q."/>
            <person name="Zhang L."/>
            <person name="Zhou B."/>
            <person name="Peng R."/>
            <person name="Zhang X."/>
            <person name="Liu F."/>
        </authorList>
    </citation>
    <scope>NUCLEOTIDE SEQUENCE [LARGE SCALE GENOMIC DNA]</scope>
    <source>
        <strain evidence="4">cv. PA1801</strain>
    </source>
</reference>
<evidence type="ECO:0000313" key="4">
    <source>
        <dbReference type="Proteomes" id="UP000325315"/>
    </source>
</evidence>
<organism evidence="3 4">
    <name type="scientific">Gossypium australe</name>
    <dbReference type="NCBI Taxonomy" id="47621"/>
    <lineage>
        <taxon>Eukaryota</taxon>
        <taxon>Viridiplantae</taxon>
        <taxon>Streptophyta</taxon>
        <taxon>Embryophyta</taxon>
        <taxon>Tracheophyta</taxon>
        <taxon>Spermatophyta</taxon>
        <taxon>Magnoliopsida</taxon>
        <taxon>eudicotyledons</taxon>
        <taxon>Gunneridae</taxon>
        <taxon>Pentapetalae</taxon>
        <taxon>rosids</taxon>
        <taxon>malvids</taxon>
        <taxon>Malvales</taxon>
        <taxon>Malvaceae</taxon>
        <taxon>Malvoideae</taxon>
        <taxon>Gossypium</taxon>
    </lineage>
</organism>
<dbReference type="AlphaFoldDB" id="A0A5B6WIC0"/>
<accession>A0A5B6WIC0</accession>
<feature type="region of interest" description="Disordered" evidence="1">
    <location>
        <begin position="216"/>
        <end position="252"/>
    </location>
</feature>
<feature type="domain" description="Retrotransposon gag" evidence="2">
    <location>
        <begin position="77"/>
        <end position="169"/>
    </location>
</feature>
<proteinExistence type="predicted"/>
<dbReference type="OrthoDB" id="2272416at2759"/>
<dbReference type="Gene3D" id="3.10.10.10">
    <property type="entry name" value="HIV Type 1 Reverse Transcriptase, subunit A, domain 1"/>
    <property type="match status" value="1"/>
</dbReference>
<dbReference type="Gene3D" id="3.30.70.270">
    <property type="match status" value="2"/>
</dbReference>
<feature type="region of interest" description="Disordered" evidence="1">
    <location>
        <begin position="1"/>
        <end position="26"/>
    </location>
</feature>
<dbReference type="InterPro" id="IPR043502">
    <property type="entry name" value="DNA/RNA_pol_sf"/>
</dbReference>
<dbReference type="Proteomes" id="UP000325315">
    <property type="component" value="Unassembled WGS sequence"/>
</dbReference>
<dbReference type="PANTHER" id="PTHR15503:SF45">
    <property type="entry name" value="RNA-DIRECTED DNA POLYMERASE HOMOLOG"/>
    <property type="match status" value="1"/>
</dbReference>
<dbReference type="Pfam" id="PF03732">
    <property type="entry name" value="Retrotrans_gag"/>
    <property type="match status" value="1"/>
</dbReference>
<dbReference type="InterPro" id="IPR043128">
    <property type="entry name" value="Rev_trsase/Diguanyl_cyclase"/>
</dbReference>
<protein>
    <submittedName>
        <fullName evidence="3">Retrotransposable element Tf2</fullName>
    </submittedName>
</protein>
<dbReference type="InterPro" id="IPR005162">
    <property type="entry name" value="Retrotrans_gag_dom"/>
</dbReference>
<comment type="caution">
    <text evidence="3">The sequence shown here is derived from an EMBL/GenBank/DDBJ whole genome shotgun (WGS) entry which is preliminary data.</text>
</comment>
<dbReference type="EMBL" id="SMMG02000003">
    <property type="protein sequence ID" value="KAA3481064.1"/>
    <property type="molecule type" value="Genomic_DNA"/>
</dbReference>
<evidence type="ECO:0000313" key="3">
    <source>
        <dbReference type="EMBL" id="KAA3481064.1"/>
    </source>
</evidence>
<evidence type="ECO:0000259" key="2">
    <source>
        <dbReference type="Pfam" id="PF03732"/>
    </source>
</evidence>
<dbReference type="SUPFAM" id="SSF56672">
    <property type="entry name" value="DNA/RNA polymerases"/>
    <property type="match status" value="1"/>
</dbReference>
<evidence type="ECO:0000256" key="1">
    <source>
        <dbReference type="SAM" id="MobiDB-lite"/>
    </source>
</evidence>